<feature type="compositionally biased region" description="Basic and acidic residues" evidence="1">
    <location>
        <begin position="226"/>
        <end position="240"/>
    </location>
</feature>
<keyword evidence="5" id="KW-1185">Reference proteome</keyword>
<reference evidence="4 5" key="1">
    <citation type="submission" date="2018-12" db="EMBL/GenBank/DDBJ databases">
        <authorList>
            <person name="Yu L."/>
        </authorList>
    </citation>
    <scope>NUCLEOTIDE SEQUENCE [LARGE SCALE GENOMIC DNA]</scope>
    <source>
        <strain evidence="4 5">S5H2222</strain>
    </source>
</reference>
<gene>
    <name evidence="4" type="ORF">EKG35_19705</name>
</gene>
<evidence type="ECO:0000256" key="2">
    <source>
        <dbReference type="SAM" id="Phobius"/>
    </source>
</evidence>
<keyword evidence="2" id="KW-0472">Membrane</keyword>
<protein>
    <recommendedName>
        <fullName evidence="3">RsgI N-terminal anti-sigma domain-containing protein</fullName>
    </recommendedName>
</protein>
<organism evidence="4 5">
    <name type="scientific">Lysinibacillus telephonicus</name>
    <dbReference type="NCBI Taxonomy" id="1714840"/>
    <lineage>
        <taxon>Bacteria</taxon>
        <taxon>Bacillati</taxon>
        <taxon>Bacillota</taxon>
        <taxon>Bacilli</taxon>
        <taxon>Bacillales</taxon>
        <taxon>Bacillaceae</taxon>
        <taxon>Lysinibacillus</taxon>
    </lineage>
</organism>
<keyword evidence="2" id="KW-1133">Transmembrane helix</keyword>
<evidence type="ECO:0000259" key="3">
    <source>
        <dbReference type="PROSITE" id="PS51849"/>
    </source>
</evidence>
<feature type="compositionally biased region" description="Basic and acidic residues" evidence="1">
    <location>
        <begin position="252"/>
        <end position="276"/>
    </location>
</feature>
<evidence type="ECO:0000256" key="1">
    <source>
        <dbReference type="SAM" id="MobiDB-lite"/>
    </source>
</evidence>
<keyword evidence="2" id="KW-0812">Transmembrane</keyword>
<dbReference type="Proteomes" id="UP000276349">
    <property type="component" value="Unassembled WGS sequence"/>
</dbReference>
<dbReference type="RefSeq" id="WP_148103527.1">
    <property type="nucleotide sequence ID" value="NZ_CP185866.1"/>
</dbReference>
<proteinExistence type="predicted"/>
<feature type="transmembrane region" description="Helical" evidence="2">
    <location>
        <begin position="60"/>
        <end position="80"/>
    </location>
</feature>
<feature type="compositionally biased region" description="Polar residues" evidence="1">
    <location>
        <begin position="176"/>
        <end position="194"/>
    </location>
</feature>
<evidence type="ECO:0000313" key="4">
    <source>
        <dbReference type="EMBL" id="RTQ86887.1"/>
    </source>
</evidence>
<feature type="compositionally biased region" description="Polar residues" evidence="1">
    <location>
        <begin position="277"/>
        <end position="304"/>
    </location>
</feature>
<dbReference type="Pfam" id="PF12791">
    <property type="entry name" value="RsgI_N"/>
    <property type="match status" value="1"/>
</dbReference>
<name>A0A3S0JN23_9BACI</name>
<feature type="domain" description="RsgI N-terminal anti-sigma" evidence="3">
    <location>
        <begin position="5"/>
        <end position="53"/>
    </location>
</feature>
<dbReference type="InterPro" id="IPR024449">
    <property type="entry name" value="Anti-sigma_RsgI_N"/>
</dbReference>
<comment type="caution">
    <text evidence="4">The sequence shown here is derived from an EMBL/GenBank/DDBJ whole genome shotgun (WGS) entry which is preliminary data.</text>
</comment>
<feature type="compositionally biased region" description="Low complexity" evidence="1">
    <location>
        <begin position="241"/>
        <end position="251"/>
    </location>
</feature>
<dbReference type="AlphaFoldDB" id="A0A3S0JN23"/>
<feature type="region of interest" description="Disordered" evidence="1">
    <location>
        <begin position="176"/>
        <end position="304"/>
    </location>
</feature>
<dbReference type="OrthoDB" id="9800626at2"/>
<sequence length="304" mass="34315">MMRTYRGIVCEKKNNRIIFLTADGEFLSGIPLLVNPEIGDEVEFYLAATSLPQKKKFKTYIFAPALAAAVLLIFLIASLLPQPDSAYAYIQLKAGQSIELGISEKGTVISVQSLDETSISEEDWQGLSIENALSKAFDELASNNEEIEISTEFEKENSYELKQQIDKFVKDIQTKQTNQSTTTDETNQKNMTDSQNNKKIQKIEEKEQLPAVENKQKNSTPVQESTTKDVDQKLPMKNEAKQTNQQQQENQNKIRNEKETPASEKSNKNEAKESNTKDQPSPASQHKNEPNHQSNQTNPENTIK</sequence>
<evidence type="ECO:0000313" key="5">
    <source>
        <dbReference type="Proteomes" id="UP000276349"/>
    </source>
</evidence>
<accession>A0A3S0JN23</accession>
<dbReference type="EMBL" id="RXNR01000108">
    <property type="protein sequence ID" value="RTQ86887.1"/>
    <property type="molecule type" value="Genomic_DNA"/>
</dbReference>
<dbReference type="PROSITE" id="PS51849">
    <property type="entry name" value="RSGI_N"/>
    <property type="match status" value="1"/>
</dbReference>